<feature type="non-terminal residue" evidence="4">
    <location>
        <position position="1"/>
    </location>
</feature>
<accession>A0A382EZ52</accession>
<gene>
    <name evidence="4" type="ORF">METZ01_LOCUS208097</name>
</gene>
<dbReference type="PANTHER" id="PTHR43318">
    <property type="entry name" value="UDP-N-ACETYLGLUCOSAMINE 4,6-DEHYDRATASE"/>
    <property type="match status" value="1"/>
</dbReference>
<dbReference type="InterPro" id="IPR029063">
    <property type="entry name" value="SAM-dependent_MTases_sf"/>
</dbReference>
<dbReference type="SUPFAM" id="SSF53335">
    <property type="entry name" value="S-adenosyl-L-methionine-dependent methyltransferases"/>
    <property type="match status" value="1"/>
</dbReference>
<keyword evidence="2" id="KW-0812">Transmembrane</keyword>
<comment type="similarity">
    <text evidence="1">Belongs to the polysaccharide synthase family.</text>
</comment>
<dbReference type="SUPFAM" id="SSF51735">
    <property type="entry name" value="NAD(P)-binding Rossmann-fold domains"/>
    <property type="match status" value="1"/>
</dbReference>
<dbReference type="EMBL" id="UINC01046791">
    <property type="protein sequence ID" value="SVB55243.1"/>
    <property type="molecule type" value="Genomic_DNA"/>
</dbReference>
<proteinExistence type="inferred from homology"/>
<feature type="non-terminal residue" evidence="4">
    <location>
        <position position="533"/>
    </location>
</feature>
<feature type="transmembrane region" description="Helical" evidence="2">
    <location>
        <begin position="48"/>
        <end position="70"/>
    </location>
</feature>
<dbReference type="Pfam" id="PF13727">
    <property type="entry name" value="CoA_binding_3"/>
    <property type="match status" value="1"/>
</dbReference>
<dbReference type="InterPro" id="IPR051203">
    <property type="entry name" value="Polysaccharide_Synthase-Rel"/>
</dbReference>
<evidence type="ECO:0000259" key="3">
    <source>
        <dbReference type="Pfam" id="PF02719"/>
    </source>
</evidence>
<evidence type="ECO:0000256" key="2">
    <source>
        <dbReference type="SAM" id="Phobius"/>
    </source>
</evidence>
<dbReference type="CDD" id="cd05237">
    <property type="entry name" value="UDP_invert_4-6DH_SDR_e"/>
    <property type="match status" value="1"/>
</dbReference>
<name>A0A382EZ52_9ZZZZ</name>
<dbReference type="Pfam" id="PF02719">
    <property type="entry name" value="Polysacc_synt_2"/>
    <property type="match status" value="1"/>
</dbReference>
<dbReference type="InterPro" id="IPR036291">
    <property type="entry name" value="NAD(P)-bd_dom_sf"/>
</dbReference>
<reference evidence="4" key="1">
    <citation type="submission" date="2018-05" db="EMBL/GenBank/DDBJ databases">
        <authorList>
            <person name="Lanie J.A."/>
            <person name="Ng W.-L."/>
            <person name="Kazmierczak K.M."/>
            <person name="Andrzejewski T.M."/>
            <person name="Davidsen T.M."/>
            <person name="Wayne K.J."/>
            <person name="Tettelin H."/>
            <person name="Glass J.I."/>
            <person name="Rusch D."/>
            <person name="Podicherti R."/>
            <person name="Tsui H.-C.T."/>
            <person name="Winkler M.E."/>
        </authorList>
    </citation>
    <scope>NUCLEOTIDE SEQUENCE</scope>
</reference>
<evidence type="ECO:0000313" key="4">
    <source>
        <dbReference type="EMBL" id="SVB55243.1"/>
    </source>
</evidence>
<feature type="domain" description="Polysaccharide biosynthesis protein CapD-like" evidence="3">
    <location>
        <begin position="287"/>
        <end position="530"/>
    </location>
</feature>
<feature type="transmembrane region" description="Helical" evidence="2">
    <location>
        <begin position="82"/>
        <end position="105"/>
    </location>
</feature>
<dbReference type="InterPro" id="IPR003869">
    <property type="entry name" value="Polysac_CapD-like"/>
</dbReference>
<feature type="transmembrane region" description="Helical" evidence="2">
    <location>
        <begin position="16"/>
        <end position="42"/>
    </location>
</feature>
<evidence type="ECO:0000256" key="1">
    <source>
        <dbReference type="ARBA" id="ARBA00007430"/>
    </source>
</evidence>
<keyword evidence="2" id="KW-1133">Transmembrane helix</keyword>
<dbReference type="AlphaFoldDB" id="A0A382EZ52"/>
<keyword evidence="2" id="KW-0472">Membrane</keyword>
<protein>
    <recommendedName>
        <fullName evidence="3">Polysaccharide biosynthesis protein CapD-like domain-containing protein</fullName>
    </recommendedName>
</protein>
<organism evidence="4">
    <name type="scientific">marine metagenome</name>
    <dbReference type="NCBI Taxonomy" id="408172"/>
    <lineage>
        <taxon>unclassified sequences</taxon>
        <taxon>metagenomes</taxon>
        <taxon>ecological metagenomes</taxon>
    </lineage>
</organism>
<dbReference type="PANTHER" id="PTHR43318:SF1">
    <property type="entry name" value="POLYSACCHARIDE BIOSYNTHESIS PROTEIN EPSC-RELATED"/>
    <property type="match status" value="1"/>
</dbReference>
<dbReference type="Gene3D" id="3.40.50.720">
    <property type="entry name" value="NAD(P)-binding Rossmann-like Domain"/>
    <property type="match status" value="2"/>
</dbReference>
<sequence>MLQNLINLSRRNKQTLMLLFDSCAVIGSIFVAFSLRLGYFYYPTGDNNLLLIMIASPILALPIFASFGLYREVIRYVGFKALWHINQATTLYAILWGLVSFMVAVEGIPRSAILINWILAMMMIGGSRLFARWFLSQVDRSNGLLQKSNVLIYGAGSTGRQLCTALRESREHTPVAFIDDSNEKYHNSINGLVVYSQYDLADLIKDNNVKEVLLAIPTLTRSRRNEIINLLEPLKVVVRSLPSVSALAQGKVKVNDLLEIDITDLLGRDSVKPNTKLLKTNITNKVVMVTGAGGSIGSELCRQIVYLKPKKLVLYDISESSLYLIDQELLNIAAPSIEIFPVIGSITNKHRVSNIISHYGVQTIYHAAAYKHVPLVEYNKSQGIYNNAIGTMRVAEAAISANVETFVLISTDKAVRPTSIMGASKRVAELVLQAFAEQSNNTCFTMVRFGNVLDSSGSVIPLFKKQIKDGGPITVTHSNVVRYFMTIPEAVELVIQAGAMAKGGEVFVLDMGEPIRIYDLAVKMIQLSGLVVL</sequence>